<organism evidence="2">
    <name type="scientific">uncultured Caudovirales phage</name>
    <dbReference type="NCBI Taxonomy" id="2100421"/>
    <lineage>
        <taxon>Viruses</taxon>
        <taxon>Duplodnaviria</taxon>
        <taxon>Heunggongvirae</taxon>
        <taxon>Uroviricota</taxon>
        <taxon>Caudoviricetes</taxon>
        <taxon>Peduoviridae</taxon>
        <taxon>Maltschvirus</taxon>
        <taxon>Maltschvirus maltsch</taxon>
    </lineage>
</organism>
<protein>
    <submittedName>
        <fullName evidence="2">Uncharacterized protein</fullName>
    </submittedName>
</protein>
<evidence type="ECO:0000256" key="1">
    <source>
        <dbReference type="SAM" id="Coils"/>
    </source>
</evidence>
<dbReference type="EMBL" id="LR796677">
    <property type="protein sequence ID" value="CAB4158422.1"/>
    <property type="molecule type" value="Genomic_DNA"/>
</dbReference>
<name>A0A6J5NI81_9CAUD</name>
<proteinExistence type="predicted"/>
<feature type="coiled-coil region" evidence="1">
    <location>
        <begin position="55"/>
        <end position="82"/>
    </location>
</feature>
<reference evidence="2" key="1">
    <citation type="submission" date="2020-04" db="EMBL/GenBank/DDBJ databases">
        <authorList>
            <person name="Chiriac C."/>
            <person name="Salcher M."/>
            <person name="Ghai R."/>
            <person name="Kavagutti S V."/>
        </authorList>
    </citation>
    <scope>NUCLEOTIDE SEQUENCE</scope>
</reference>
<keyword evidence="1" id="KW-0175">Coiled coil</keyword>
<sequence length="252" mass="27541">MGARKMVKLKVIETSGVDHPAHLNEGWVVMKHQDPETTEGAEVSEETEAIETTEADVITESLVKAQERIAELEEALEVEKAKKKPAFLAEVEVEAEDEEDEDMMKSVPEAVREMLNKAKVEADVAREELRKEREERRDAEFVAKAEASWGLLPVDASEVGKAMRRLTDVDAPLAETIAKALDAANAQAESANIFAEIGTAGRPDTGDAYGKVQALAKSLVADGKASTVEQAVVDLISADPTLYHEYVAEKRR</sequence>
<feature type="coiled-coil region" evidence="1">
    <location>
        <begin position="112"/>
        <end position="142"/>
    </location>
</feature>
<evidence type="ECO:0000313" key="2">
    <source>
        <dbReference type="EMBL" id="CAB4158422.1"/>
    </source>
</evidence>
<accession>A0A6J5NI81</accession>
<gene>
    <name evidence="2" type="ORF">UFOVP711_3</name>
</gene>